<dbReference type="AlphaFoldDB" id="A0A379ECT3"/>
<reference evidence="1 2" key="1">
    <citation type="submission" date="2018-06" db="EMBL/GenBank/DDBJ databases">
        <authorList>
            <consortium name="Pathogen Informatics"/>
            <person name="Doyle S."/>
        </authorList>
    </citation>
    <scope>NUCLEOTIDE SEQUENCE [LARGE SCALE GENOMIC DNA]</scope>
    <source>
        <strain evidence="1 2">NCTC13067</strain>
    </source>
</reference>
<dbReference type="Proteomes" id="UP000255469">
    <property type="component" value="Unassembled WGS sequence"/>
</dbReference>
<dbReference type="EMBL" id="UGTM01000002">
    <property type="protein sequence ID" value="SUB93903.1"/>
    <property type="molecule type" value="Genomic_DNA"/>
</dbReference>
<accession>A0A379ECT3</accession>
<protein>
    <submittedName>
        <fullName evidence="1">Uncharacterized protein</fullName>
    </submittedName>
</protein>
<organism evidence="1 2">
    <name type="scientific">Prevotella denticola</name>
    <dbReference type="NCBI Taxonomy" id="28129"/>
    <lineage>
        <taxon>Bacteria</taxon>
        <taxon>Pseudomonadati</taxon>
        <taxon>Bacteroidota</taxon>
        <taxon>Bacteroidia</taxon>
        <taxon>Bacteroidales</taxon>
        <taxon>Prevotellaceae</taxon>
        <taxon>Prevotella</taxon>
    </lineage>
</organism>
<sequence length="34" mass="4074">MKERKAEFNIIDGHHSFLKSRRHEKIMRICSGMS</sequence>
<name>A0A379ECT3_9BACT</name>
<proteinExistence type="predicted"/>
<evidence type="ECO:0000313" key="2">
    <source>
        <dbReference type="Proteomes" id="UP000255469"/>
    </source>
</evidence>
<gene>
    <name evidence="1" type="ORF">NCTC13067_01760</name>
</gene>
<evidence type="ECO:0000313" key="1">
    <source>
        <dbReference type="EMBL" id="SUB93903.1"/>
    </source>
</evidence>